<dbReference type="GO" id="GO:0030203">
    <property type="term" value="P:glycosaminoglycan metabolic process"/>
    <property type="evidence" value="ECO:0007669"/>
    <property type="project" value="TreeGrafter"/>
</dbReference>
<dbReference type="Pfam" id="PF13290">
    <property type="entry name" value="CHB_HEX_C_1"/>
    <property type="match status" value="1"/>
</dbReference>
<feature type="domain" description="Beta-hexosaminidase bacterial type N-terminal" evidence="8">
    <location>
        <begin position="28"/>
        <end position="149"/>
    </location>
</feature>
<dbReference type="SUPFAM" id="SSF55545">
    <property type="entry name" value="beta-N-acetylhexosaminidase-like domain"/>
    <property type="match status" value="1"/>
</dbReference>
<dbReference type="Gene3D" id="3.30.379.10">
    <property type="entry name" value="Chitobiase/beta-hexosaminidase domain 2-like"/>
    <property type="match status" value="1"/>
</dbReference>
<evidence type="ECO:0000256" key="3">
    <source>
        <dbReference type="ARBA" id="ARBA00012663"/>
    </source>
</evidence>
<evidence type="ECO:0000259" key="8">
    <source>
        <dbReference type="Pfam" id="PF02838"/>
    </source>
</evidence>
<dbReference type="Pfam" id="PF00728">
    <property type="entry name" value="Glyco_hydro_20"/>
    <property type="match status" value="1"/>
</dbReference>
<feature type="domain" description="GH29D-like beta-sandwich" evidence="9">
    <location>
        <begin position="542"/>
        <end position="589"/>
    </location>
</feature>
<dbReference type="OrthoDB" id="1006965at2"/>
<feature type="active site" description="Proton donor" evidence="6">
    <location>
        <position position="326"/>
    </location>
</feature>
<evidence type="ECO:0000256" key="4">
    <source>
        <dbReference type="ARBA" id="ARBA00022801"/>
    </source>
</evidence>
<dbReference type="PRINTS" id="PR00738">
    <property type="entry name" value="GLHYDRLASE20"/>
</dbReference>
<comment type="similarity">
    <text evidence="2">Belongs to the glycosyl hydrolase 20 family.</text>
</comment>
<name>A0A1T5DFP4_9SPHI</name>
<dbReference type="EMBL" id="FUZF01000007">
    <property type="protein sequence ID" value="SKB70427.1"/>
    <property type="molecule type" value="Genomic_DNA"/>
</dbReference>
<evidence type="ECO:0000256" key="1">
    <source>
        <dbReference type="ARBA" id="ARBA00001231"/>
    </source>
</evidence>
<dbReference type="RefSeq" id="WP_079642871.1">
    <property type="nucleotide sequence ID" value="NZ_FUZF01000007.1"/>
</dbReference>
<comment type="catalytic activity">
    <reaction evidence="1">
        <text>Hydrolysis of terminal non-reducing N-acetyl-D-hexosamine residues in N-acetyl-beta-D-hexosaminides.</text>
        <dbReference type="EC" id="3.2.1.52"/>
    </reaction>
</comment>
<evidence type="ECO:0000256" key="6">
    <source>
        <dbReference type="PIRSR" id="PIRSR625705-1"/>
    </source>
</evidence>
<dbReference type="Gene3D" id="3.20.20.80">
    <property type="entry name" value="Glycosidases"/>
    <property type="match status" value="1"/>
</dbReference>
<dbReference type="InterPro" id="IPR017853">
    <property type="entry name" value="GH"/>
</dbReference>
<evidence type="ECO:0000259" key="7">
    <source>
        <dbReference type="Pfam" id="PF00728"/>
    </source>
</evidence>
<proteinExistence type="inferred from homology"/>
<evidence type="ECO:0000259" key="9">
    <source>
        <dbReference type="Pfam" id="PF13290"/>
    </source>
</evidence>
<dbReference type="InterPro" id="IPR029018">
    <property type="entry name" value="Hex-like_dom2"/>
</dbReference>
<dbReference type="AlphaFoldDB" id="A0A1T5DFP4"/>
<dbReference type="SUPFAM" id="SSF51445">
    <property type="entry name" value="(Trans)glycosidases"/>
    <property type="match status" value="1"/>
</dbReference>
<dbReference type="EC" id="3.2.1.52" evidence="3"/>
<dbReference type="Proteomes" id="UP000190150">
    <property type="component" value="Unassembled WGS sequence"/>
</dbReference>
<keyword evidence="4" id="KW-0378">Hydrolase</keyword>
<dbReference type="InterPro" id="IPR059177">
    <property type="entry name" value="GH29D-like_dom"/>
</dbReference>
<dbReference type="InterPro" id="IPR015883">
    <property type="entry name" value="Glyco_hydro_20_cat"/>
</dbReference>
<dbReference type="CDD" id="cd06563">
    <property type="entry name" value="GH20_chitobiase-like"/>
    <property type="match status" value="1"/>
</dbReference>
<keyword evidence="11" id="KW-1185">Reference proteome</keyword>
<accession>A0A1T5DFP4</accession>
<organism evidence="10 11">
    <name type="scientific">Sphingobacterium nematocida</name>
    <dbReference type="NCBI Taxonomy" id="1513896"/>
    <lineage>
        <taxon>Bacteria</taxon>
        <taxon>Pseudomonadati</taxon>
        <taxon>Bacteroidota</taxon>
        <taxon>Sphingobacteriia</taxon>
        <taxon>Sphingobacteriales</taxon>
        <taxon>Sphingobacteriaceae</taxon>
        <taxon>Sphingobacterium</taxon>
    </lineage>
</organism>
<gene>
    <name evidence="10" type="ORF">SAMN05660841_01930</name>
</gene>
<sequence>MNLYQRWLFVVLTVAFLPTQVLSQHNFAIIPKPSSLDLKSGSYYFSAIEEVRVSPEFKDAASLLTEHPAIKELSIKLLPRKSASGGIVITKATSKDNLAKDAYSLSIRPSGITVKAWSREHIISAIYTLVQLGYLQHDASQIGSIDIIDQPRFSYRGLHLDVSRHFMPVSFIKKYIDLMALYKFNNLHWHITDGAGWRLEIKKYPELTEKAAWRTHSNWKDWWNNGRQYVDRGMPNASGGFYTQNEARELVAYAAKRGINIIPEIEMPAHSEEVLAVYPHLSCSGKPYTQAEFCIGNPETFVFLKNVLDEVLQIFPSEYIHIGGDEADKKHWKACPKDQALMQREGLKSVDELQSYAIKQMDLFLQSKGRKLIGWDEILDGGLTAGATVMSWRGEEGGIEAANAGHDVIMTPGSHLYFDSYQTDPRTQPEAIGGYLPLEKVYSYNPVPEAISSDKKHHIIGAQANIWAEYVPTTEHVEYMVFPRALALSEVNWTATKDKDWTDFHARMQKHYKVLQDLHVNYYRPSYNVTYTNIYDSVRRENTINLATEQVDPHNIRFTVDGTSPQFNSPRYSGPFVLNKSARISAQYFLDSIAIGPVLIVDTDIHKAIGKPVTYNSKWDGYAAQKERSMTNGIQGGLTYHDGQWQGFTRPIDLVVDLQEIQDVNRVAMNFMQMIGPGVYMPGELEVLLSEDGKKFRSVGKVLNDISDQESKLTFKRFELKLNSQQRARYIQVKASNPKRGYLFTDEIIVY</sequence>
<dbReference type="GO" id="GO:0005975">
    <property type="term" value="P:carbohydrate metabolic process"/>
    <property type="evidence" value="ECO:0007669"/>
    <property type="project" value="InterPro"/>
</dbReference>
<dbReference type="GO" id="GO:0004563">
    <property type="term" value="F:beta-N-acetylhexosaminidase activity"/>
    <property type="evidence" value="ECO:0007669"/>
    <property type="project" value="UniProtKB-EC"/>
</dbReference>
<dbReference type="InterPro" id="IPR015882">
    <property type="entry name" value="HEX_bac_N"/>
</dbReference>
<keyword evidence="5" id="KW-0326">Glycosidase</keyword>
<dbReference type="STRING" id="1513896.SAMN05660841_01930"/>
<dbReference type="Gene3D" id="2.60.120.260">
    <property type="entry name" value="Galactose-binding domain-like"/>
    <property type="match status" value="1"/>
</dbReference>
<dbReference type="PANTHER" id="PTHR22600:SF57">
    <property type="entry name" value="BETA-N-ACETYLHEXOSAMINIDASE"/>
    <property type="match status" value="1"/>
</dbReference>
<evidence type="ECO:0000256" key="5">
    <source>
        <dbReference type="ARBA" id="ARBA00023295"/>
    </source>
</evidence>
<protein>
    <recommendedName>
        <fullName evidence="3">beta-N-acetylhexosaminidase</fullName>
        <ecNumber evidence="3">3.2.1.52</ecNumber>
    </recommendedName>
</protein>
<feature type="domain" description="Glycoside hydrolase family 20 catalytic" evidence="7">
    <location>
        <begin position="153"/>
        <end position="495"/>
    </location>
</feature>
<evidence type="ECO:0000313" key="11">
    <source>
        <dbReference type="Proteomes" id="UP000190150"/>
    </source>
</evidence>
<evidence type="ECO:0000256" key="2">
    <source>
        <dbReference type="ARBA" id="ARBA00006285"/>
    </source>
</evidence>
<dbReference type="PANTHER" id="PTHR22600">
    <property type="entry name" value="BETA-HEXOSAMINIDASE"/>
    <property type="match status" value="1"/>
</dbReference>
<evidence type="ECO:0000313" key="10">
    <source>
        <dbReference type="EMBL" id="SKB70427.1"/>
    </source>
</evidence>
<dbReference type="Pfam" id="PF02838">
    <property type="entry name" value="Glyco_hydro_20b"/>
    <property type="match status" value="1"/>
</dbReference>
<dbReference type="InterPro" id="IPR025705">
    <property type="entry name" value="Beta_hexosaminidase_sua/sub"/>
</dbReference>
<dbReference type="GO" id="GO:0016020">
    <property type="term" value="C:membrane"/>
    <property type="evidence" value="ECO:0007669"/>
    <property type="project" value="TreeGrafter"/>
</dbReference>
<reference evidence="11" key="1">
    <citation type="submission" date="2017-02" db="EMBL/GenBank/DDBJ databases">
        <authorList>
            <person name="Varghese N."/>
            <person name="Submissions S."/>
        </authorList>
    </citation>
    <scope>NUCLEOTIDE SEQUENCE [LARGE SCALE GENOMIC DNA]</scope>
    <source>
        <strain evidence="11">DSM 24091</strain>
    </source>
</reference>